<dbReference type="SUPFAM" id="SSF53474">
    <property type="entry name" value="alpha/beta-Hydrolases"/>
    <property type="match status" value="1"/>
</dbReference>
<evidence type="ECO:0000313" key="4">
    <source>
        <dbReference type="Proteomes" id="UP000063429"/>
    </source>
</evidence>
<proteinExistence type="predicted"/>
<accession>A0ABN4I0L5</accession>
<feature type="transmembrane region" description="Helical" evidence="1">
    <location>
        <begin position="32"/>
        <end position="56"/>
    </location>
</feature>
<reference evidence="4" key="1">
    <citation type="journal article" date="2015" name="Genome Announc.">
        <title>Complete Genome Sequence of Herbaspirillum hiltneri N3 (DSM 17495), Isolated from Surface-Sterilized Wheat Roots.</title>
        <authorList>
            <person name="Guizelini D."/>
            <person name="Saizaki P.M."/>
            <person name="Coimbra N.A."/>
            <person name="Weiss V.A."/>
            <person name="Faoro H."/>
            <person name="Sfeir M.Z."/>
            <person name="Baura V.A."/>
            <person name="Monteiro R.A."/>
            <person name="Chubatsu L.S."/>
            <person name="Souza E.M."/>
            <person name="Cruz L.M."/>
            <person name="Pedrosa F.O."/>
            <person name="Raittz R.T."/>
            <person name="Marchaukoski J.N."/>
            <person name="Steffens M.B."/>
        </authorList>
    </citation>
    <scope>NUCLEOTIDE SEQUENCE [LARGE SCALE GENOMIC DNA]</scope>
    <source>
        <strain evidence="4">N3</strain>
    </source>
</reference>
<dbReference type="RefSeq" id="WP_053198370.1">
    <property type="nucleotide sequence ID" value="NZ_CP011409.1"/>
</dbReference>
<protein>
    <submittedName>
        <fullName evidence="3">Lipase</fullName>
    </submittedName>
</protein>
<dbReference type="Proteomes" id="UP000063429">
    <property type="component" value="Chromosome"/>
</dbReference>
<feature type="transmembrane region" description="Helical" evidence="1">
    <location>
        <begin position="6"/>
        <end position="25"/>
    </location>
</feature>
<evidence type="ECO:0000256" key="1">
    <source>
        <dbReference type="SAM" id="Phobius"/>
    </source>
</evidence>
<dbReference type="Gene3D" id="3.40.50.1820">
    <property type="entry name" value="alpha/beta hydrolase"/>
    <property type="match status" value="1"/>
</dbReference>
<feature type="domain" description="AB hydrolase-1" evidence="2">
    <location>
        <begin position="112"/>
        <end position="212"/>
    </location>
</feature>
<name>A0ABN4I0L5_9BURK</name>
<dbReference type="PANTHER" id="PTHR47909">
    <property type="entry name" value="ALPHA/BETA-HYDROLASES SUPERFAMILY PROTEIN"/>
    <property type="match status" value="1"/>
</dbReference>
<evidence type="ECO:0000259" key="2">
    <source>
        <dbReference type="Pfam" id="PF00561"/>
    </source>
</evidence>
<dbReference type="InterPro" id="IPR000073">
    <property type="entry name" value="AB_hydrolase_1"/>
</dbReference>
<keyword evidence="1" id="KW-1133">Transmembrane helix</keyword>
<organism evidence="3 4">
    <name type="scientific">Herbaspirillum hiltneri N3</name>
    <dbReference type="NCBI Taxonomy" id="1262470"/>
    <lineage>
        <taxon>Bacteria</taxon>
        <taxon>Pseudomonadati</taxon>
        <taxon>Pseudomonadota</taxon>
        <taxon>Betaproteobacteria</taxon>
        <taxon>Burkholderiales</taxon>
        <taxon>Oxalobacteraceae</taxon>
        <taxon>Herbaspirillum</taxon>
    </lineage>
</organism>
<gene>
    <name evidence="3" type="ORF">F506_13990</name>
</gene>
<keyword evidence="1" id="KW-0812">Transmembrane</keyword>
<dbReference type="Pfam" id="PF00561">
    <property type="entry name" value="Abhydrolase_1"/>
    <property type="match status" value="1"/>
</dbReference>
<sequence>MIARIARTLLLTQFGVAALFYLLLVKLHVTNVPLAIILSLAMVGLFRASITANSFFLTWPNRAKSAHTPELSWPGIFRLFAGEYCATMVCSSWGMPFQRFDKRIYTDTTSLPVLLIHGYGCNSGYWHWMSKALEEAHITHYAVDMEPVFGSIDGYAPLVHEAVQRLVTESGQDKIVIVAHSMGGLAARAYLRDHGCANIAKVITLGTPHHGTTIANFGIGINCGEMNWLGRAEEGTSSEWLQKLAATEEPATRAVILSIYSHHDNIVSPQISSHLPGAENIPISGIGHVALALDPGIQARVIAEIHKAGI</sequence>
<dbReference type="InterPro" id="IPR029058">
    <property type="entry name" value="AB_hydrolase_fold"/>
</dbReference>
<evidence type="ECO:0000313" key="3">
    <source>
        <dbReference type="EMBL" id="AKZ63629.1"/>
    </source>
</evidence>
<dbReference type="PANTHER" id="PTHR47909:SF2">
    <property type="entry name" value="GPI INOSITOL-DEACYLASE"/>
    <property type="match status" value="1"/>
</dbReference>
<keyword evidence="1" id="KW-0472">Membrane</keyword>
<dbReference type="EMBL" id="CP011409">
    <property type="protein sequence ID" value="AKZ63629.1"/>
    <property type="molecule type" value="Genomic_DNA"/>
</dbReference>
<keyword evidence="4" id="KW-1185">Reference proteome</keyword>